<dbReference type="InterPro" id="IPR000242">
    <property type="entry name" value="PTP_cat"/>
</dbReference>
<dbReference type="PANTHER" id="PTHR45983">
    <property type="entry name" value="TYROSINE PHOSPHATSE N18, PUTATIVE-RELATED"/>
    <property type="match status" value="1"/>
</dbReference>
<dbReference type="GO" id="GO:0005737">
    <property type="term" value="C:cytoplasm"/>
    <property type="evidence" value="ECO:0007669"/>
    <property type="project" value="UniProtKB-SubCell"/>
</dbReference>
<evidence type="ECO:0000256" key="10">
    <source>
        <dbReference type="SAM" id="MobiDB-lite"/>
    </source>
</evidence>
<feature type="domain" description="Tyrosine-protein phosphatase" evidence="11">
    <location>
        <begin position="88"/>
        <end position="332"/>
    </location>
</feature>
<dbReference type="FunFam" id="2.40.10.10:FF:000039">
    <property type="entry name" value="Brain-specific serine protease 4"/>
    <property type="match status" value="1"/>
</dbReference>
<evidence type="ECO:0000256" key="2">
    <source>
        <dbReference type="ARBA" id="ARBA00013064"/>
    </source>
</evidence>
<dbReference type="Proteomes" id="UP000710432">
    <property type="component" value="Unassembled WGS sequence"/>
</dbReference>
<dbReference type="PROSITE" id="PS50240">
    <property type="entry name" value="TRYPSIN_DOM"/>
    <property type="match status" value="1"/>
</dbReference>
<feature type="domain" description="Peptidase S1" evidence="13">
    <location>
        <begin position="515"/>
        <end position="758"/>
    </location>
</feature>
<evidence type="ECO:0000256" key="8">
    <source>
        <dbReference type="ARBA" id="ARBA00034734"/>
    </source>
</evidence>
<evidence type="ECO:0000256" key="3">
    <source>
        <dbReference type="ARBA" id="ARBA00022490"/>
    </source>
</evidence>
<dbReference type="GO" id="GO:0006508">
    <property type="term" value="P:proteolysis"/>
    <property type="evidence" value="ECO:0007669"/>
    <property type="project" value="InterPro"/>
</dbReference>
<dbReference type="PROSITE" id="PS50055">
    <property type="entry name" value="TYR_PHOSPHATASE_PTP"/>
    <property type="match status" value="1"/>
</dbReference>
<dbReference type="SMART" id="SM00194">
    <property type="entry name" value="PTPc"/>
    <property type="match status" value="1"/>
</dbReference>
<organism evidence="14 15">
    <name type="scientific">Microtus ochrogaster</name>
    <name type="common">Prairie vole</name>
    <dbReference type="NCBI Taxonomy" id="79684"/>
    <lineage>
        <taxon>Eukaryota</taxon>
        <taxon>Metazoa</taxon>
        <taxon>Chordata</taxon>
        <taxon>Craniata</taxon>
        <taxon>Vertebrata</taxon>
        <taxon>Euteleostomi</taxon>
        <taxon>Mammalia</taxon>
        <taxon>Eutheria</taxon>
        <taxon>Euarchontoglires</taxon>
        <taxon>Glires</taxon>
        <taxon>Rodentia</taxon>
        <taxon>Myomorpha</taxon>
        <taxon>Muroidea</taxon>
        <taxon>Cricetidae</taxon>
        <taxon>Arvicolinae</taxon>
        <taxon>Microtus</taxon>
    </lineage>
</organism>
<keyword evidence="3" id="KW-0963">Cytoplasm</keyword>
<evidence type="ECO:0000259" key="11">
    <source>
        <dbReference type="PROSITE" id="PS50055"/>
    </source>
</evidence>
<evidence type="ECO:0000313" key="14">
    <source>
        <dbReference type="EMBL" id="KAH0503984.1"/>
    </source>
</evidence>
<keyword evidence="7" id="KW-1015">Disulfide bond</keyword>
<keyword evidence="5" id="KW-0378">Hydrolase</keyword>
<dbReference type="GO" id="GO:0004726">
    <property type="term" value="F:non-membrane spanning protein tyrosine phosphatase activity"/>
    <property type="evidence" value="ECO:0007669"/>
    <property type="project" value="InterPro"/>
</dbReference>
<dbReference type="InterPro" id="IPR003595">
    <property type="entry name" value="Tyr_Pase_cat"/>
</dbReference>
<evidence type="ECO:0000313" key="15">
    <source>
        <dbReference type="Proteomes" id="UP000710432"/>
    </source>
</evidence>
<dbReference type="InterPro" id="IPR047170">
    <property type="entry name" value="PTN12/18/22"/>
</dbReference>
<sequence length="813" mass="89782">MLELKACATTARLSHELFSSTLILFFSESCGTAVDVACVLRAGWVASLPWCNLGNVAYDSEGAAIHRERDVMDIKARSVAWKTGGTCSTKVGNRPGNTKKNRYKDVVPYDETRVILSLLQEEGHGDYINANFIRGTDGSHAYIATQGPLPHTLLDFWRLVWEFGITVILMACQETENGRKKCERYWAQEQGPLQTGPFCITLIKEMPVNADIILRTLRVTFQKESRSVHQLQFMSWPDHGVPSNPDHILTMVEEARRLHGAGPEPLLVHCSAGCGRTGVLCAVDYVRQLLLTQTIPPNFNLFDVVLEMRKQRPAAVQTEEQYRFLYHTVAQLFSRTLQNTSPHHQKLKENCAPIGKDSLSLRISPEPSATSRPPGGVLSRSISVPGSQTRTMADTYAVVQKRGAPAGAGRGTRVPSSTDTIIYSQVTPRSQRPVAHTEDATGTTPPGRVPVDLNPPGPDAYEEVTNGPQTGGLGFNLRIGRPKGPRDPPAEWTRVCLAAGIVSTVCGRTIFQGKIYGGQMASSERWPWQASLLFHGSHICGAVLIDKNWVASAAHCFLRSRKPSDYRILLGYNQLGSPTNFSRQMTVNKLILHENYHKFHHQGNDIALIQLHRPVAYSSSIFPACVPENTMKVFQARSCWISGWGMLREDKFLPSPFPLQEAEVSLIDNKECETFFHTSESIGQYNAIKDDMICAGDVKNGKSICLGDTGGPLVCSLNGSWYVVGLGSWSAACLEPISSPNIFTKVSYYSNWIKKKKEETPDADPFSAPADENAPTLVGWRSFNTGTILKPSICRALLSSQVLLLQSIWFQIP</sequence>
<keyword evidence="4" id="KW-0597">Phosphoprotein</keyword>
<dbReference type="SUPFAM" id="SSF50494">
    <property type="entry name" value="Trypsin-like serine proteases"/>
    <property type="match status" value="1"/>
</dbReference>
<dbReference type="PROSITE" id="PS00383">
    <property type="entry name" value="TYR_PHOSPHATASE_1"/>
    <property type="match status" value="1"/>
</dbReference>
<evidence type="ECO:0000259" key="13">
    <source>
        <dbReference type="PROSITE" id="PS50240"/>
    </source>
</evidence>
<dbReference type="Gene3D" id="3.90.190.10">
    <property type="entry name" value="Protein tyrosine phosphatase superfamily"/>
    <property type="match status" value="1"/>
</dbReference>
<dbReference type="GO" id="GO:0004252">
    <property type="term" value="F:serine-type endopeptidase activity"/>
    <property type="evidence" value="ECO:0007669"/>
    <property type="project" value="InterPro"/>
</dbReference>
<dbReference type="EMBL" id="JAATJU010025300">
    <property type="protein sequence ID" value="KAH0503984.1"/>
    <property type="molecule type" value="Genomic_DNA"/>
</dbReference>
<dbReference type="Gene3D" id="2.40.10.10">
    <property type="entry name" value="Trypsin-like serine proteases"/>
    <property type="match status" value="2"/>
</dbReference>
<dbReference type="PROSITE" id="PS50056">
    <property type="entry name" value="TYR_PHOSPHATASE_2"/>
    <property type="match status" value="1"/>
</dbReference>
<evidence type="ECO:0000256" key="9">
    <source>
        <dbReference type="ARBA" id="ARBA00051722"/>
    </source>
</evidence>
<dbReference type="EC" id="3.1.3.48" evidence="2"/>
<dbReference type="GO" id="GO:0005634">
    <property type="term" value="C:nucleus"/>
    <property type="evidence" value="ECO:0007669"/>
    <property type="project" value="TreeGrafter"/>
</dbReference>
<dbReference type="SUPFAM" id="SSF52799">
    <property type="entry name" value="(Phosphotyrosine protein) phosphatases II"/>
    <property type="match status" value="1"/>
</dbReference>
<dbReference type="PRINTS" id="PR00700">
    <property type="entry name" value="PRTYPHPHTASE"/>
</dbReference>
<dbReference type="Pfam" id="PF00089">
    <property type="entry name" value="Trypsin"/>
    <property type="match status" value="1"/>
</dbReference>
<dbReference type="SMART" id="SM00404">
    <property type="entry name" value="PTPc_motif"/>
    <property type="match status" value="1"/>
</dbReference>
<feature type="region of interest" description="Disordered" evidence="10">
    <location>
        <begin position="363"/>
        <end position="389"/>
    </location>
</feature>
<dbReference type="SMART" id="SM00020">
    <property type="entry name" value="Tryp_SPc"/>
    <property type="match status" value="1"/>
</dbReference>
<dbReference type="InterPro" id="IPR043504">
    <property type="entry name" value="Peptidase_S1_PA_chymotrypsin"/>
</dbReference>
<feature type="domain" description="Tyrosine specific protein phosphatases" evidence="12">
    <location>
        <begin position="246"/>
        <end position="323"/>
    </location>
</feature>
<dbReference type="AlphaFoldDB" id="A0A8J6G2J7"/>
<reference evidence="14" key="1">
    <citation type="submission" date="2020-03" db="EMBL/GenBank/DDBJ databases">
        <title>Studies in the Genomics of Life Span.</title>
        <authorList>
            <person name="Glass D."/>
        </authorList>
    </citation>
    <scope>NUCLEOTIDE SEQUENCE</scope>
    <source>
        <strain evidence="14">LTLLF</strain>
        <tissue evidence="14">Muscle</tissue>
    </source>
</reference>
<dbReference type="CDD" id="cd00190">
    <property type="entry name" value="Tryp_SPc"/>
    <property type="match status" value="1"/>
</dbReference>
<accession>A0A8J6G2J7</accession>
<keyword evidence="6" id="KW-0904">Protein phosphatase</keyword>
<feature type="compositionally biased region" description="Polar residues" evidence="10">
    <location>
        <begin position="380"/>
        <end position="389"/>
    </location>
</feature>
<evidence type="ECO:0000256" key="5">
    <source>
        <dbReference type="ARBA" id="ARBA00022801"/>
    </source>
</evidence>
<feature type="region of interest" description="Disordered" evidence="10">
    <location>
        <begin position="427"/>
        <end position="451"/>
    </location>
</feature>
<dbReference type="InterPro" id="IPR016130">
    <property type="entry name" value="Tyr_Pase_AS"/>
</dbReference>
<dbReference type="InterPro" id="IPR009003">
    <property type="entry name" value="Peptidase_S1_PA"/>
</dbReference>
<dbReference type="InterPro" id="IPR000387">
    <property type="entry name" value="Tyr_Pase_dom"/>
</dbReference>
<comment type="subcellular location">
    <subcellularLocation>
        <location evidence="1">Cytoplasm</location>
    </subcellularLocation>
</comment>
<dbReference type="FunFam" id="3.90.190.10:FF:000045">
    <property type="entry name" value="Tyrosine-protein phosphatase non-receptor type 12"/>
    <property type="match status" value="1"/>
</dbReference>
<protein>
    <recommendedName>
        <fullName evidence="2">protein-tyrosine-phosphatase</fullName>
        <ecNumber evidence="2">3.1.3.48</ecNumber>
    </recommendedName>
</protein>
<dbReference type="InterPro" id="IPR029021">
    <property type="entry name" value="Prot-tyrosine_phosphatase-like"/>
</dbReference>
<evidence type="ECO:0000256" key="4">
    <source>
        <dbReference type="ARBA" id="ARBA00022553"/>
    </source>
</evidence>
<evidence type="ECO:0000256" key="1">
    <source>
        <dbReference type="ARBA" id="ARBA00004496"/>
    </source>
</evidence>
<dbReference type="PANTHER" id="PTHR45983:SF4">
    <property type="entry name" value="TYROSINE-PROTEIN PHOSPHATASE NON-RECEPTOR TYPE 18"/>
    <property type="match status" value="1"/>
</dbReference>
<evidence type="ECO:0000256" key="7">
    <source>
        <dbReference type="ARBA" id="ARBA00023157"/>
    </source>
</evidence>
<evidence type="ECO:0000259" key="12">
    <source>
        <dbReference type="PROSITE" id="PS50056"/>
    </source>
</evidence>
<dbReference type="InterPro" id="IPR001254">
    <property type="entry name" value="Trypsin_dom"/>
</dbReference>
<comment type="caution">
    <text evidence="14">The sequence shown here is derived from an EMBL/GenBank/DDBJ whole genome shotgun (WGS) entry which is preliminary data.</text>
</comment>
<gene>
    <name evidence="14" type="ORF">LTLLF_184150</name>
</gene>
<proteinExistence type="inferred from homology"/>
<dbReference type="Pfam" id="PF00102">
    <property type="entry name" value="Y_phosphatase"/>
    <property type="match status" value="1"/>
</dbReference>
<comment type="similarity">
    <text evidence="8">Belongs to the protein-tyrosine phosphatase family. Non-receptor class 4 subfamily.</text>
</comment>
<name>A0A8J6G2J7_MICOH</name>
<evidence type="ECO:0000256" key="6">
    <source>
        <dbReference type="ARBA" id="ARBA00022912"/>
    </source>
</evidence>
<comment type="catalytic activity">
    <reaction evidence="9">
        <text>O-phospho-L-tyrosyl-[protein] + H2O = L-tyrosyl-[protein] + phosphate</text>
        <dbReference type="Rhea" id="RHEA:10684"/>
        <dbReference type="Rhea" id="RHEA-COMP:10136"/>
        <dbReference type="Rhea" id="RHEA-COMP:20101"/>
        <dbReference type="ChEBI" id="CHEBI:15377"/>
        <dbReference type="ChEBI" id="CHEBI:43474"/>
        <dbReference type="ChEBI" id="CHEBI:46858"/>
        <dbReference type="ChEBI" id="CHEBI:61978"/>
        <dbReference type="EC" id="3.1.3.48"/>
    </reaction>
</comment>